<evidence type="ECO:0000313" key="6">
    <source>
        <dbReference type="EMBL" id="SDR07253.1"/>
    </source>
</evidence>
<dbReference type="Gene3D" id="1.10.10.10">
    <property type="entry name" value="Winged helix-like DNA-binding domain superfamily/Winged helix DNA-binding domain"/>
    <property type="match status" value="1"/>
</dbReference>
<sequence length="371" mass="41112">MGNSAISETWGYYRDRFWRCQPSLSNGLFYSWNDEMKIDSHNLNDLMYFSQVVEHGGFSAAERVLGISKSRLSRRLTELEASLGVRLLQRSTRKLALTEAGQLFYQHCQAMLSEAQAAVNVVQQLRSSPRGTVRVSVPVTISQTILSTILPEFMHRFPEVRVVMRVTNRVVDLFEDSIDVALRVRSDPPENANIVVRPLWRTEQMLVGAPSLLQQNAPPLTPGDLNRFETLDVPTSDGRHVYNLISPDGTRHAHEHEPRLVTADLMTIREAVLAGVGIAALPEMMYGAALRAGQLSPVMPGWSFPTPQLYAVFVSRQGMVPAVRAFVDYLVEMLDPDEGKHIIGECPERAEKAAEQGSVARASSAASAAVS</sequence>
<evidence type="ECO:0000313" key="7">
    <source>
        <dbReference type="Proteomes" id="UP000199365"/>
    </source>
</evidence>
<keyword evidence="2" id="KW-0805">Transcription regulation</keyword>
<feature type="domain" description="HTH lysR-type" evidence="5">
    <location>
        <begin position="41"/>
        <end position="98"/>
    </location>
</feature>
<dbReference type="PANTHER" id="PTHR30537">
    <property type="entry name" value="HTH-TYPE TRANSCRIPTIONAL REGULATOR"/>
    <property type="match status" value="1"/>
</dbReference>
<dbReference type="GO" id="GO:0006351">
    <property type="term" value="P:DNA-templated transcription"/>
    <property type="evidence" value="ECO:0007669"/>
    <property type="project" value="TreeGrafter"/>
</dbReference>
<dbReference type="Gene3D" id="3.40.190.290">
    <property type="match status" value="1"/>
</dbReference>
<dbReference type="STRING" id="157910.SAMN05445850_2678"/>
<dbReference type="FunFam" id="1.10.10.10:FF:000001">
    <property type="entry name" value="LysR family transcriptional regulator"/>
    <property type="match status" value="1"/>
</dbReference>
<comment type="similarity">
    <text evidence="1">Belongs to the LysR transcriptional regulatory family.</text>
</comment>
<dbReference type="EMBL" id="FNKX01000001">
    <property type="protein sequence ID" value="SDR07253.1"/>
    <property type="molecule type" value="Genomic_DNA"/>
</dbReference>
<protein>
    <submittedName>
        <fullName evidence="6">Transcriptional regulator, LysR family</fullName>
    </submittedName>
</protein>
<dbReference type="GO" id="GO:0043565">
    <property type="term" value="F:sequence-specific DNA binding"/>
    <property type="evidence" value="ECO:0007669"/>
    <property type="project" value="TreeGrafter"/>
</dbReference>
<keyword evidence="4" id="KW-0804">Transcription</keyword>
<dbReference type="SUPFAM" id="SSF46785">
    <property type="entry name" value="Winged helix' DNA-binding domain"/>
    <property type="match status" value="1"/>
</dbReference>
<accession>A0A1H1G286</accession>
<organism evidence="6 7">
    <name type="scientific">Paraburkholderia tuberum</name>
    <dbReference type="NCBI Taxonomy" id="157910"/>
    <lineage>
        <taxon>Bacteria</taxon>
        <taxon>Pseudomonadati</taxon>
        <taxon>Pseudomonadota</taxon>
        <taxon>Betaproteobacteria</taxon>
        <taxon>Burkholderiales</taxon>
        <taxon>Burkholderiaceae</taxon>
        <taxon>Paraburkholderia</taxon>
    </lineage>
</organism>
<dbReference type="InterPro" id="IPR036388">
    <property type="entry name" value="WH-like_DNA-bd_sf"/>
</dbReference>
<dbReference type="PROSITE" id="PS50931">
    <property type="entry name" value="HTH_LYSR"/>
    <property type="match status" value="1"/>
</dbReference>
<dbReference type="InterPro" id="IPR000847">
    <property type="entry name" value="LysR_HTH_N"/>
</dbReference>
<name>A0A1H1G286_9BURK</name>
<evidence type="ECO:0000256" key="4">
    <source>
        <dbReference type="ARBA" id="ARBA00023163"/>
    </source>
</evidence>
<evidence type="ECO:0000256" key="2">
    <source>
        <dbReference type="ARBA" id="ARBA00023015"/>
    </source>
</evidence>
<proteinExistence type="inferred from homology"/>
<reference evidence="7" key="1">
    <citation type="submission" date="2016-10" db="EMBL/GenBank/DDBJ databases">
        <authorList>
            <person name="Varghese N."/>
            <person name="Submissions S."/>
        </authorList>
    </citation>
    <scope>NUCLEOTIDE SEQUENCE [LARGE SCALE GENOMIC DNA]</scope>
    <source>
        <strain evidence="7">DUS833</strain>
    </source>
</reference>
<gene>
    <name evidence="6" type="ORF">SAMN05445850_2678</name>
</gene>
<dbReference type="PANTHER" id="PTHR30537:SF31">
    <property type="entry name" value="TRANSCRIPTIONAL REGULATOR, LYSR FAMILY"/>
    <property type="match status" value="1"/>
</dbReference>
<dbReference type="InterPro" id="IPR005119">
    <property type="entry name" value="LysR_subst-bd"/>
</dbReference>
<dbReference type="CDD" id="cd08473">
    <property type="entry name" value="PBP2_CrgA_like_4"/>
    <property type="match status" value="1"/>
</dbReference>
<dbReference type="AlphaFoldDB" id="A0A1H1G286"/>
<evidence type="ECO:0000259" key="5">
    <source>
        <dbReference type="PROSITE" id="PS50931"/>
    </source>
</evidence>
<evidence type="ECO:0000256" key="3">
    <source>
        <dbReference type="ARBA" id="ARBA00023125"/>
    </source>
</evidence>
<dbReference type="InterPro" id="IPR036390">
    <property type="entry name" value="WH_DNA-bd_sf"/>
</dbReference>
<dbReference type="SUPFAM" id="SSF53850">
    <property type="entry name" value="Periplasmic binding protein-like II"/>
    <property type="match status" value="1"/>
</dbReference>
<dbReference type="Pfam" id="PF03466">
    <property type="entry name" value="LysR_substrate"/>
    <property type="match status" value="1"/>
</dbReference>
<dbReference type="Pfam" id="PF00126">
    <property type="entry name" value="HTH_1"/>
    <property type="match status" value="1"/>
</dbReference>
<evidence type="ECO:0000256" key="1">
    <source>
        <dbReference type="ARBA" id="ARBA00009437"/>
    </source>
</evidence>
<keyword evidence="7" id="KW-1185">Reference proteome</keyword>
<dbReference type="GO" id="GO:0003700">
    <property type="term" value="F:DNA-binding transcription factor activity"/>
    <property type="evidence" value="ECO:0007669"/>
    <property type="project" value="InterPro"/>
</dbReference>
<dbReference type="InterPro" id="IPR058163">
    <property type="entry name" value="LysR-type_TF_proteobact-type"/>
</dbReference>
<dbReference type="Proteomes" id="UP000199365">
    <property type="component" value="Unassembled WGS sequence"/>
</dbReference>
<keyword evidence="3" id="KW-0238">DNA-binding</keyword>